<organism evidence="3 4">
    <name type="scientific">Streptomyces cacaoi</name>
    <dbReference type="NCBI Taxonomy" id="1898"/>
    <lineage>
        <taxon>Bacteria</taxon>
        <taxon>Bacillati</taxon>
        <taxon>Actinomycetota</taxon>
        <taxon>Actinomycetes</taxon>
        <taxon>Kitasatosporales</taxon>
        <taxon>Streptomycetaceae</taxon>
        <taxon>Streptomyces</taxon>
    </lineage>
</organism>
<feature type="transmembrane region" description="Helical" evidence="2">
    <location>
        <begin position="39"/>
        <end position="56"/>
    </location>
</feature>
<evidence type="ECO:0000256" key="1">
    <source>
        <dbReference type="SAM" id="MobiDB-lite"/>
    </source>
</evidence>
<proteinExistence type="predicted"/>
<feature type="transmembrane region" description="Helical" evidence="2">
    <location>
        <begin position="62"/>
        <end position="82"/>
    </location>
</feature>
<keyword evidence="2" id="KW-0812">Transmembrane</keyword>
<keyword evidence="4" id="KW-1185">Reference proteome</keyword>
<gene>
    <name evidence="3" type="ORF">SCA03_39460</name>
</gene>
<feature type="compositionally biased region" description="Basic and acidic residues" evidence="1">
    <location>
        <begin position="164"/>
        <end position="183"/>
    </location>
</feature>
<feature type="compositionally biased region" description="Low complexity" evidence="1">
    <location>
        <begin position="121"/>
        <end position="135"/>
    </location>
</feature>
<evidence type="ECO:0000313" key="3">
    <source>
        <dbReference type="EMBL" id="GEB51395.1"/>
    </source>
</evidence>
<dbReference type="Proteomes" id="UP000319210">
    <property type="component" value="Unassembled WGS sequence"/>
</dbReference>
<accession>A0A4Y3R119</accession>
<sequence length="243" mass="24558">MPVTPRASRAPSVASRTTRRTDPDSSTGLTRPRDAVTDVVRWGAFSSALVPVVLLVCGSSPAGALGTAAGLATVTVVCRALLRRAERTRPARNGGGAGKARAAGEGGSTGASRTARRKAGGPRSAGSAGSADGAGDVTGGAGAQGSPGAVPHRGRHARTGSGAHRGDHDSRAARRGRGGSDRQRGRRRRCPRPGAPGAPEAGRGPGPGAGDGRDGGTRRNSAERGGEWRKTTPRNAHDYPWLH</sequence>
<comment type="caution">
    <text evidence="3">The sequence shown here is derived from an EMBL/GenBank/DDBJ whole genome shotgun (WGS) entry which is preliminary data.</text>
</comment>
<evidence type="ECO:0000313" key="4">
    <source>
        <dbReference type="Proteomes" id="UP000319210"/>
    </source>
</evidence>
<reference evidence="3 4" key="1">
    <citation type="submission" date="2019-06" db="EMBL/GenBank/DDBJ databases">
        <title>Whole genome shotgun sequence of Streptomyces cacaoi subsp. cacaoi NBRC 12748.</title>
        <authorList>
            <person name="Hosoyama A."/>
            <person name="Uohara A."/>
            <person name="Ohji S."/>
            <person name="Ichikawa N."/>
        </authorList>
    </citation>
    <scope>NUCLEOTIDE SEQUENCE [LARGE SCALE GENOMIC DNA]</scope>
    <source>
        <strain evidence="3 4">NBRC 12748</strain>
    </source>
</reference>
<dbReference type="EMBL" id="BJMM01000020">
    <property type="protein sequence ID" value="GEB51395.1"/>
    <property type="molecule type" value="Genomic_DNA"/>
</dbReference>
<feature type="region of interest" description="Disordered" evidence="1">
    <location>
        <begin position="89"/>
        <end position="243"/>
    </location>
</feature>
<keyword evidence="2" id="KW-1133">Transmembrane helix</keyword>
<dbReference type="OrthoDB" id="4336991at2"/>
<protein>
    <submittedName>
        <fullName evidence="3">Uncharacterized protein</fullName>
    </submittedName>
</protein>
<feature type="region of interest" description="Disordered" evidence="1">
    <location>
        <begin position="1"/>
        <end position="32"/>
    </location>
</feature>
<feature type="compositionally biased region" description="Gly residues" evidence="1">
    <location>
        <begin position="136"/>
        <end position="145"/>
    </location>
</feature>
<name>A0A4Y3R119_STRCI</name>
<evidence type="ECO:0000256" key="2">
    <source>
        <dbReference type="SAM" id="Phobius"/>
    </source>
</evidence>
<feature type="compositionally biased region" description="Gly residues" evidence="1">
    <location>
        <begin position="93"/>
        <end position="109"/>
    </location>
</feature>
<feature type="compositionally biased region" description="Basic and acidic residues" evidence="1">
    <location>
        <begin position="211"/>
        <end position="230"/>
    </location>
</feature>
<dbReference type="AlphaFoldDB" id="A0A4Y3R119"/>
<keyword evidence="2" id="KW-0472">Membrane</keyword>